<gene>
    <name evidence="1" type="ORF">JMA_23750</name>
</gene>
<dbReference type="EMBL" id="CP009416">
    <property type="protein sequence ID" value="AJD91692.1"/>
    <property type="molecule type" value="Genomic_DNA"/>
</dbReference>
<evidence type="ECO:0000313" key="1">
    <source>
        <dbReference type="EMBL" id="AJD91692.1"/>
    </source>
</evidence>
<dbReference type="BioCyc" id="JESP1508404:G14D9-11631-MONOMER"/>
<dbReference type="AlphaFoldDB" id="A0A0B5ASP3"/>
<dbReference type="STRING" id="1508404.JMA_23750"/>
<dbReference type="KEGG" id="jeo:JMA_23750"/>
<evidence type="ECO:0000313" key="2">
    <source>
        <dbReference type="Proteomes" id="UP000031449"/>
    </source>
</evidence>
<dbReference type="CDD" id="cd00586">
    <property type="entry name" value="4HBT"/>
    <property type="match status" value="1"/>
</dbReference>
<dbReference type="SUPFAM" id="SSF54637">
    <property type="entry name" value="Thioesterase/thiol ester dehydrase-isomerase"/>
    <property type="match status" value="1"/>
</dbReference>
<dbReference type="InterPro" id="IPR050563">
    <property type="entry name" value="4-hydroxybenzoyl-CoA_TE"/>
</dbReference>
<protein>
    <submittedName>
        <fullName evidence="1">Uncharacterized protein</fullName>
    </submittedName>
</protein>
<dbReference type="GO" id="GO:0047617">
    <property type="term" value="F:fatty acyl-CoA hydrolase activity"/>
    <property type="evidence" value="ECO:0007669"/>
    <property type="project" value="TreeGrafter"/>
</dbReference>
<dbReference type="OrthoDB" id="9799036at2"/>
<organism evidence="1 2">
    <name type="scientific">Jeotgalibacillus malaysiensis</name>
    <dbReference type="NCBI Taxonomy" id="1508404"/>
    <lineage>
        <taxon>Bacteria</taxon>
        <taxon>Bacillati</taxon>
        <taxon>Bacillota</taxon>
        <taxon>Bacilli</taxon>
        <taxon>Bacillales</taxon>
        <taxon>Caryophanaceae</taxon>
        <taxon>Jeotgalibacillus</taxon>
    </lineage>
</organism>
<name>A0A0B5ASP3_9BACL</name>
<dbReference type="Gene3D" id="3.10.129.10">
    <property type="entry name" value="Hotdog Thioesterase"/>
    <property type="match status" value="1"/>
</dbReference>
<keyword evidence="2" id="KW-1185">Reference proteome</keyword>
<dbReference type="PANTHER" id="PTHR31793">
    <property type="entry name" value="4-HYDROXYBENZOYL-COA THIOESTERASE FAMILY MEMBER"/>
    <property type="match status" value="1"/>
</dbReference>
<dbReference type="PANTHER" id="PTHR31793:SF24">
    <property type="entry name" value="LONG-CHAIN ACYL-COA THIOESTERASE FADM"/>
    <property type="match status" value="1"/>
</dbReference>
<dbReference type="HOGENOM" id="CLU_101141_2_2_9"/>
<dbReference type="Pfam" id="PF13279">
    <property type="entry name" value="4HBT_2"/>
    <property type="match status" value="1"/>
</dbReference>
<dbReference type="InterPro" id="IPR029069">
    <property type="entry name" value="HotDog_dom_sf"/>
</dbReference>
<dbReference type="Proteomes" id="UP000031449">
    <property type="component" value="Chromosome"/>
</dbReference>
<reference evidence="1 2" key="1">
    <citation type="submission" date="2014-08" db="EMBL/GenBank/DDBJ databases">
        <title>Complete genome of a marine bacteria Jeotgalibacillus malaysiensis.</title>
        <authorList>
            <person name="Yaakop A.S."/>
            <person name="Chan K.-G."/>
            <person name="Goh K.M."/>
        </authorList>
    </citation>
    <scope>NUCLEOTIDE SEQUENCE [LARGE SCALE GENOMIC DNA]</scope>
    <source>
        <strain evidence="1 2">D5</strain>
    </source>
</reference>
<sequence>MKIPYIKDLEEWKAGFDFYYPVKVRFSETDLFGHLNNTVPFIYFEQARIEFLKHLGFMQNWLQTSHESIPVVANLQCDFLKQVFFDQELKVYVKAESVGNSSVDIHYLGTNAESEPVFCGRGTMVQMGKATGKGVPWTDQQKELLLKPSLKIDV</sequence>
<proteinExistence type="predicted"/>
<accession>A0A0B5ASP3</accession>